<name>A0A9R1W3D6_LACSA</name>
<comment type="caution">
    <text evidence="1">The sequence shown here is derived from an EMBL/GenBank/DDBJ whole genome shotgun (WGS) entry which is preliminary data.</text>
</comment>
<evidence type="ECO:0000313" key="2">
    <source>
        <dbReference type="Proteomes" id="UP000235145"/>
    </source>
</evidence>
<dbReference type="SUPFAM" id="SSF56672">
    <property type="entry name" value="DNA/RNA polymerases"/>
    <property type="match status" value="1"/>
</dbReference>
<reference evidence="1 2" key="1">
    <citation type="journal article" date="2017" name="Nat. Commun.">
        <title>Genome assembly with in vitro proximity ligation data and whole-genome triplication in lettuce.</title>
        <authorList>
            <person name="Reyes-Chin-Wo S."/>
            <person name="Wang Z."/>
            <person name="Yang X."/>
            <person name="Kozik A."/>
            <person name="Arikit S."/>
            <person name="Song C."/>
            <person name="Xia L."/>
            <person name="Froenicke L."/>
            <person name="Lavelle D.O."/>
            <person name="Truco M.J."/>
            <person name="Xia R."/>
            <person name="Zhu S."/>
            <person name="Xu C."/>
            <person name="Xu H."/>
            <person name="Xu X."/>
            <person name="Cox K."/>
            <person name="Korf I."/>
            <person name="Meyers B.C."/>
            <person name="Michelmore R.W."/>
        </authorList>
    </citation>
    <scope>NUCLEOTIDE SEQUENCE [LARGE SCALE GENOMIC DNA]</scope>
    <source>
        <strain evidence="2">cv. Salinas</strain>
        <tissue evidence="1">Seedlings</tissue>
    </source>
</reference>
<organism evidence="1 2">
    <name type="scientific">Lactuca sativa</name>
    <name type="common">Garden lettuce</name>
    <dbReference type="NCBI Taxonomy" id="4236"/>
    <lineage>
        <taxon>Eukaryota</taxon>
        <taxon>Viridiplantae</taxon>
        <taxon>Streptophyta</taxon>
        <taxon>Embryophyta</taxon>
        <taxon>Tracheophyta</taxon>
        <taxon>Spermatophyta</taxon>
        <taxon>Magnoliopsida</taxon>
        <taxon>eudicotyledons</taxon>
        <taxon>Gunneridae</taxon>
        <taxon>Pentapetalae</taxon>
        <taxon>asterids</taxon>
        <taxon>campanulids</taxon>
        <taxon>Asterales</taxon>
        <taxon>Asteraceae</taxon>
        <taxon>Cichorioideae</taxon>
        <taxon>Cichorieae</taxon>
        <taxon>Lactucinae</taxon>
        <taxon>Lactuca</taxon>
    </lineage>
</organism>
<evidence type="ECO:0000313" key="1">
    <source>
        <dbReference type="EMBL" id="KAJ0217681.1"/>
    </source>
</evidence>
<accession>A0A9R1W3D6</accession>
<dbReference type="Gene3D" id="3.30.70.270">
    <property type="match status" value="1"/>
</dbReference>
<sequence length="141" mass="16046">MVIKNSDENMQLRDVEETLRTPEKARMKLNPAKCTFRPCPIKVNELNETPSPCTLRDAQALNGKRIALSRFISKSAEKAMPLFNTLKGCIEKNNFKWTAEAESAPQNIKKVLHALPTLASSIPDRYCKCTCPHQKMQFHRC</sequence>
<evidence type="ECO:0008006" key="3">
    <source>
        <dbReference type="Google" id="ProtNLM"/>
    </source>
</evidence>
<dbReference type="EMBL" id="NBSK02000003">
    <property type="protein sequence ID" value="KAJ0217681.1"/>
    <property type="molecule type" value="Genomic_DNA"/>
</dbReference>
<dbReference type="InterPro" id="IPR043128">
    <property type="entry name" value="Rev_trsase/Diguanyl_cyclase"/>
</dbReference>
<gene>
    <name evidence="1" type="ORF">LSAT_V11C300156670</name>
</gene>
<dbReference type="AlphaFoldDB" id="A0A9R1W3D6"/>
<dbReference type="InterPro" id="IPR043502">
    <property type="entry name" value="DNA/RNA_pol_sf"/>
</dbReference>
<dbReference type="Proteomes" id="UP000235145">
    <property type="component" value="Unassembled WGS sequence"/>
</dbReference>
<proteinExistence type="predicted"/>
<keyword evidence="2" id="KW-1185">Reference proteome</keyword>
<protein>
    <recommendedName>
        <fullName evidence="3">Reverse transcriptase domain-containing protein</fullName>
    </recommendedName>
</protein>